<dbReference type="GO" id="GO:0006355">
    <property type="term" value="P:regulation of DNA-templated transcription"/>
    <property type="evidence" value="ECO:0007669"/>
    <property type="project" value="InterPro"/>
</dbReference>
<dbReference type="EMBL" id="FUWJ01000002">
    <property type="protein sequence ID" value="SJZ90821.1"/>
    <property type="molecule type" value="Genomic_DNA"/>
</dbReference>
<evidence type="ECO:0000313" key="4">
    <source>
        <dbReference type="EMBL" id="SJZ90821.1"/>
    </source>
</evidence>
<feature type="region of interest" description="Disordered" evidence="1">
    <location>
        <begin position="163"/>
        <end position="193"/>
    </location>
</feature>
<dbReference type="InterPro" id="IPR007897">
    <property type="entry name" value="PHB_accumulat"/>
</dbReference>
<name>A0A1T4PHD2_9HYPH</name>
<reference evidence="5" key="1">
    <citation type="submission" date="2017-02" db="EMBL/GenBank/DDBJ databases">
        <authorList>
            <person name="Varghese N."/>
            <person name="Submissions S."/>
        </authorList>
    </citation>
    <scope>NUCLEOTIDE SEQUENCE [LARGE SCALE GENOMIC DNA]</scope>
    <source>
        <strain evidence="5">ATCC 27094</strain>
    </source>
</reference>
<feature type="domain" description="PHA accumulation regulator DNA-binding N-terminal" evidence="3">
    <location>
        <begin position="16"/>
        <end position="76"/>
    </location>
</feature>
<dbReference type="InterPro" id="IPR012909">
    <property type="entry name" value="PHA_DNA-bd_N"/>
</dbReference>
<dbReference type="InterPro" id="IPR010134">
    <property type="entry name" value="PHA_reg_PhaR"/>
</dbReference>
<evidence type="ECO:0000313" key="5">
    <source>
        <dbReference type="Proteomes" id="UP000190092"/>
    </source>
</evidence>
<dbReference type="RefSeq" id="WP_085934470.1">
    <property type="nucleotide sequence ID" value="NZ_FUWJ01000002.1"/>
</dbReference>
<organism evidence="4 5">
    <name type="scientific">Enhydrobacter aerosaccus</name>
    <dbReference type="NCBI Taxonomy" id="225324"/>
    <lineage>
        <taxon>Bacteria</taxon>
        <taxon>Pseudomonadati</taxon>
        <taxon>Pseudomonadota</taxon>
        <taxon>Alphaproteobacteria</taxon>
        <taxon>Hyphomicrobiales</taxon>
        <taxon>Enhydrobacter</taxon>
    </lineage>
</organism>
<accession>A0A1T4PHD2</accession>
<evidence type="ECO:0000256" key="1">
    <source>
        <dbReference type="SAM" id="MobiDB-lite"/>
    </source>
</evidence>
<feature type="domain" description="PHB accumulation regulatory" evidence="2">
    <location>
        <begin position="81"/>
        <end position="120"/>
    </location>
</feature>
<evidence type="ECO:0000259" key="3">
    <source>
        <dbReference type="Pfam" id="PF07879"/>
    </source>
</evidence>
<dbReference type="STRING" id="225324.SAMN02745126_02826"/>
<dbReference type="Pfam" id="PF05233">
    <property type="entry name" value="PHB_acc"/>
    <property type="match status" value="1"/>
</dbReference>
<keyword evidence="5" id="KW-1185">Reference proteome</keyword>
<dbReference type="AlphaFoldDB" id="A0A1T4PHD2"/>
<proteinExistence type="predicted"/>
<dbReference type="Proteomes" id="UP000190092">
    <property type="component" value="Unassembled WGS sequence"/>
</dbReference>
<dbReference type="OrthoDB" id="9795345at2"/>
<evidence type="ECO:0000259" key="2">
    <source>
        <dbReference type="Pfam" id="PF05233"/>
    </source>
</evidence>
<sequence length="208" mass="23146">MAEQAPESGPKPAPVVIKKYANRRLYNTATSAYVTLDHLSQMVKDKTDFVVYDAKTGEEITRSVLTQIIFEEESKGGQTLLPIPFLRQLISFYGDSLQGVVPQYLEMSMTQFARNQEQMRHYMQNAFGFNPFQQFESMGKQNMAMFEQAMRMFNPFAAGQGAAAHANGAEAPKQEPSAPSAGSPEAIDELKRKLDELQGQLAALSKKP</sequence>
<dbReference type="NCBIfam" id="TIGR01848">
    <property type="entry name" value="PHA_reg_PhaR"/>
    <property type="match status" value="1"/>
</dbReference>
<protein>
    <submittedName>
        <fullName evidence="4">Polyhydroxyalkanoate synthesis repressor PhaR</fullName>
    </submittedName>
</protein>
<dbReference type="Pfam" id="PF07879">
    <property type="entry name" value="PHB_acc_N"/>
    <property type="match status" value="1"/>
</dbReference>
<gene>
    <name evidence="4" type="ORF">SAMN02745126_02826</name>
</gene>